<dbReference type="Proteomes" id="UP001148786">
    <property type="component" value="Unassembled WGS sequence"/>
</dbReference>
<dbReference type="PANTHER" id="PTHR33119">
    <property type="entry name" value="IFI3P"/>
    <property type="match status" value="1"/>
</dbReference>
<evidence type="ECO:0000259" key="2">
    <source>
        <dbReference type="Pfam" id="PF21666"/>
    </source>
</evidence>
<dbReference type="AlphaFoldDB" id="A0A9W8JR29"/>
<organism evidence="3 4">
    <name type="scientific">Agrocybe chaxingu</name>
    <dbReference type="NCBI Taxonomy" id="84603"/>
    <lineage>
        <taxon>Eukaryota</taxon>
        <taxon>Fungi</taxon>
        <taxon>Dikarya</taxon>
        <taxon>Basidiomycota</taxon>
        <taxon>Agaricomycotina</taxon>
        <taxon>Agaricomycetes</taxon>
        <taxon>Agaricomycetidae</taxon>
        <taxon>Agaricales</taxon>
        <taxon>Agaricineae</taxon>
        <taxon>Strophariaceae</taxon>
        <taxon>Agrocybe</taxon>
    </lineage>
</organism>
<evidence type="ECO:0000313" key="4">
    <source>
        <dbReference type="Proteomes" id="UP001148786"/>
    </source>
</evidence>
<feature type="domain" description="DUF4246" evidence="2">
    <location>
        <begin position="25"/>
        <end position="85"/>
    </location>
</feature>
<comment type="caution">
    <text evidence="3">The sequence shown here is derived from an EMBL/GenBank/DDBJ whole genome shotgun (WGS) entry which is preliminary data.</text>
</comment>
<sequence>MTPAPAAEDIGNDTSQAQQAEKTRLPGFGLPVNYHPVGDSFPTAISRSPEEDCRRRILPLITLRELEMLRIMNEITDKTDWHIKKTEAIAAKGRDITLRMMDWVIDELRYKAEVFGRTGAVSVYTGDVVKSDSALSESFRLKLQRAAKALEGVPEKHKDWHPGPKNTVLDLDHPSLFPLVYGRSRILERGRTALYDALKEYYSCTTSGGDDGLR</sequence>
<gene>
    <name evidence="3" type="ORF">NLJ89_g9289</name>
</gene>
<dbReference type="InterPro" id="IPR049192">
    <property type="entry name" value="DUF4246_C"/>
</dbReference>
<evidence type="ECO:0000313" key="3">
    <source>
        <dbReference type="EMBL" id="KAJ3501543.1"/>
    </source>
</evidence>
<dbReference type="OrthoDB" id="415532at2759"/>
<keyword evidence="4" id="KW-1185">Reference proteome</keyword>
<dbReference type="Pfam" id="PF14033">
    <property type="entry name" value="DUF4246"/>
    <property type="match status" value="1"/>
</dbReference>
<name>A0A9W8JR29_9AGAR</name>
<dbReference type="PANTHER" id="PTHR33119:SF1">
    <property type="entry name" value="FE2OG DIOXYGENASE DOMAIN-CONTAINING PROTEIN"/>
    <property type="match status" value="1"/>
</dbReference>
<feature type="domain" description="DUF4246" evidence="1">
    <location>
        <begin position="99"/>
        <end position="201"/>
    </location>
</feature>
<evidence type="ECO:0000259" key="1">
    <source>
        <dbReference type="Pfam" id="PF14033"/>
    </source>
</evidence>
<dbReference type="Pfam" id="PF21666">
    <property type="entry name" value="DUF4246_N"/>
    <property type="match status" value="1"/>
</dbReference>
<dbReference type="InterPro" id="IPR049207">
    <property type="entry name" value="DUF4246_N"/>
</dbReference>
<accession>A0A9W8JR29</accession>
<dbReference type="EMBL" id="JANKHO010001419">
    <property type="protein sequence ID" value="KAJ3501543.1"/>
    <property type="molecule type" value="Genomic_DNA"/>
</dbReference>
<dbReference type="InterPro" id="IPR025340">
    <property type="entry name" value="DUF4246"/>
</dbReference>
<protein>
    <submittedName>
        <fullName evidence="3">Uncharacterized protein</fullName>
    </submittedName>
</protein>
<reference evidence="3" key="1">
    <citation type="submission" date="2022-07" db="EMBL/GenBank/DDBJ databases">
        <title>Genome Sequence of Agrocybe chaxingu.</title>
        <authorList>
            <person name="Buettner E."/>
        </authorList>
    </citation>
    <scope>NUCLEOTIDE SEQUENCE</scope>
    <source>
        <strain evidence="3">MP-N11</strain>
    </source>
</reference>
<proteinExistence type="predicted"/>